<organism evidence="6 7">
    <name type="scientific">Hibiscus trionum</name>
    <name type="common">Flower of an hour</name>
    <dbReference type="NCBI Taxonomy" id="183268"/>
    <lineage>
        <taxon>Eukaryota</taxon>
        <taxon>Viridiplantae</taxon>
        <taxon>Streptophyta</taxon>
        <taxon>Embryophyta</taxon>
        <taxon>Tracheophyta</taxon>
        <taxon>Spermatophyta</taxon>
        <taxon>Magnoliopsida</taxon>
        <taxon>eudicotyledons</taxon>
        <taxon>Gunneridae</taxon>
        <taxon>Pentapetalae</taxon>
        <taxon>rosids</taxon>
        <taxon>malvids</taxon>
        <taxon>Malvales</taxon>
        <taxon>Malvaceae</taxon>
        <taxon>Malvoideae</taxon>
        <taxon>Hibiscus</taxon>
    </lineage>
</organism>
<feature type="region of interest" description="Disordered" evidence="4">
    <location>
        <begin position="272"/>
        <end position="294"/>
    </location>
</feature>
<reference evidence="6" key="1">
    <citation type="submission" date="2023-05" db="EMBL/GenBank/DDBJ databases">
        <title>Genome and transcriptome analyses reveal genes involved in the formation of fine ridges on petal epidermal cells in Hibiscus trionum.</title>
        <authorList>
            <person name="Koshimizu S."/>
            <person name="Masuda S."/>
            <person name="Ishii T."/>
            <person name="Shirasu K."/>
            <person name="Hoshino A."/>
            <person name="Arita M."/>
        </authorList>
    </citation>
    <scope>NUCLEOTIDE SEQUENCE</scope>
    <source>
        <strain evidence="6">Hamamatsu line</strain>
    </source>
</reference>
<dbReference type="GO" id="GO:0006397">
    <property type="term" value="P:mRNA processing"/>
    <property type="evidence" value="ECO:0007669"/>
    <property type="project" value="UniProtKB-KW"/>
</dbReference>
<dbReference type="InterPro" id="IPR035979">
    <property type="entry name" value="RBD_domain_sf"/>
</dbReference>
<evidence type="ECO:0000259" key="5">
    <source>
        <dbReference type="PROSITE" id="PS50102"/>
    </source>
</evidence>
<sequence length="394" mass="43563">MAMEALCPALALPTISLGLSNSNKSLSQIAKTRFPIGLQNHFNLSLPIPCISSSKIQITTSVSPVSSSSSSSTTKTRINDNHWMVLMAEPPEGVNSKPQIIDYYVNTLETVLGSEKDAQMCIYDASCDTHFGFCCHIDEKASRELARLPEVLSVKPDPDYDSKQKDYTASNIGFIANIGDLQLFPAGNTKHWLVRMYKPGIGVVTKAQMVDYYTQILTKVLGNEKDAQMCIYHVSWQSQFGFCCELDEECANELAGVPGVLSVELDRNFESENKDYGGNSSQNSTSLREASEASETTSIRTKKLFITGLSFYTSEKTLRSHFEGFGELVEVKIIMDKISKRSKGYAFVEYTTEEAASAALKEMNGKIINGWMIVVDVAKTKPHNFSKGRPRTTV</sequence>
<dbReference type="Pfam" id="PF21864">
    <property type="entry name" value="MORF_dom"/>
    <property type="match status" value="2"/>
</dbReference>
<keyword evidence="2" id="KW-0809">Transit peptide</keyword>
<dbReference type="PANTHER" id="PTHR31346:SF11">
    <property type="entry name" value="ORGANELLE RRM DOMAIN-CONTAINING PROTEIN 1, CHLOROPLASTIC"/>
    <property type="match status" value="1"/>
</dbReference>
<protein>
    <submittedName>
        <fullName evidence="6">Organelle RRM protein 1</fullName>
    </submittedName>
</protein>
<dbReference type="GO" id="GO:0080156">
    <property type="term" value="P:mitochondrial mRNA modification"/>
    <property type="evidence" value="ECO:0007669"/>
    <property type="project" value="TreeGrafter"/>
</dbReference>
<dbReference type="OrthoDB" id="4207594at2759"/>
<feature type="compositionally biased region" description="Polar residues" evidence="4">
    <location>
        <begin position="278"/>
        <end position="294"/>
    </location>
</feature>
<dbReference type="EMBL" id="BSYR01000008">
    <property type="protein sequence ID" value="GMI70080.1"/>
    <property type="molecule type" value="Genomic_DNA"/>
</dbReference>
<dbReference type="AlphaFoldDB" id="A0A9W7H2Y9"/>
<keyword evidence="3" id="KW-0694">RNA-binding</keyword>
<dbReference type="InterPro" id="IPR000504">
    <property type="entry name" value="RRM_dom"/>
</dbReference>
<dbReference type="SMART" id="SM00360">
    <property type="entry name" value="RRM"/>
    <property type="match status" value="1"/>
</dbReference>
<gene>
    <name evidence="6" type="ORF">HRI_000677300</name>
</gene>
<evidence type="ECO:0000256" key="1">
    <source>
        <dbReference type="ARBA" id="ARBA00022664"/>
    </source>
</evidence>
<evidence type="ECO:0000313" key="7">
    <source>
        <dbReference type="Proteomes" id="UP001165190"/>
    </source>
</evidence>
<dbReference type="GO" id="GO:0005739">
    <property type="term" value="C:mitochondrion"/>
    <property type="evidence" value="ECO:0007669"/>
    <property type="project" value="TreeGrafter"/>
</dbReference>
<dbReference type="Pfam" id="PF00076">
    <property type="entry name" value="RRM_1"/>
    <property type="match status" value="1"/>
</dbReference>
<name>A0A9W7H2Y9_HIBTR</name>
<dbReference type="InterPro" id="IPR039206">
    <property type="entry name" value="MORF/ORRM1/DAG-like"/>
</dbReference>
<dbReference type="GO" id="GO:0016554">
    <property type="term" value="P:cytidine to uridine editing"/>
    <property type="evidence" value="ECO:0007669"/>
    <property type="project" value="InterPro"/>
</dbReference>
<dbReference type="Gene3D" id="3.30.70.80">
    <property type="entry name" value="Peptidase S8 propeptide/proteinase inhibitor I9"/>
    <property type="match status" value="2"/>
</dbReference>
<proteinExistence type="predicted"/>
<dbReference type="SUPFAM" id="SSF54928">
    <property type="entry name" value="RNA-binding domain, RBD"/>
    <property type="match status" value="1"/>
</dbReference>
<dbReference type="GO" id="GO:0003723">
    <property type="term" value="F:RNA binding"/>
    <property type="evidence" value="ECO:0007669"/>
    <property type="project" value="UniProtKB-UniRule"/>
</dbReference>
<dbReference type="PROSITE" id="PS50102">
    <property type="entry name" value="RRM"/>
    <property type="match status" value="1"/>
</dbReference>
<dbReference type="Proteomes" id="UP001165190">
    <property type="component" value="Unassembled WGS sequence"/>
</dbReference>
<evidence type="ECO:0000256" key="3">
    <source>
        <dbReference type="PROSITE-ProRule" id="PRU00176"/>
    </source>
</evidence>
<feature type="domain" description="RRM" evidence="5">
    <location>
        <begin position="302"/>
        <end position="380"/>
    </location>
</feature>
<dbReference type="PANTHER" id="PTHR31346">
    <property type="entry name" value="MULTIPLE ORGANELLAR RNA EDITING FACTOR 2, CHLOROPLASTIC-RELATED-RELATED"/>
    <property type="match status" value="1"/>
</dbReference>
<evidence type="ECO:0000256" key="4">
    <source>
        <dbReference type="SAM" id="MobiDB-lite"/>
    </source>
</evidence>
<evidence type="ECO:0000313" key="6">
    <source>
        <dbReference type="EMBL" id="GMI70080.1"/>
    </source>
</evidence>
<dbReference type="InterPro" id="IPR054059">
    <property type="entry name" value="MORF/ORRM1/DAG-like_MORF"/>
</dbReference>
<keyword evidence="7" id="KW-1185">Reference proteome</keyword>
<dbReference type="Gene3D" id="3.30.70.330">
    <property type="match status" value="1"/>
</dbReference>
<keyword evidence="1" id="KW-0507">mRNA processing</keyword>
<dbReference type="InterPro" id="IPR037045">
    <property type="entry name" value="S8pro/Inhibitor_I9_sf"/>
</dbReference>
<dbReference type="InterPro" id="IPR012677">
    <property type="entry name" value="Nucleotide-bd_a/b_plait_sf"/>
</dbReference>
<evidence type="ECO:0000256" key="2">
    <source>
        <dbReference type="ARBA" id="ARBA00022946"/>
    </source>
</evidence>
<accession>A0A9W7H2Y9</accession>
<comment type="caution">
    <text evidence="6">The sequence shown here is derived from an EMBL/GenBank/DDBJ whole genome shotgun (WGS) entry which is preliminary data.</text>
</comment>